<evidence type="ECO:0000259" key="1">
    <source>
        <dbReference type="Pfam" id="PF13443"/>
    </source>
</evidence>
<dbReference type="Gene3D" id="1.10.260.40">
    <property type="entry name" value="lambda repressor-like DNA-binding domains"/>
    <property type="match status" value="1"/>
</dbReference>
<accession>A0AAP4BEI2</accession>
<sequence length="126" mass="14508">MLSYAKLWILMSKKGKKRIDLVDDGIIARGTLTKLGKNENVTTDVINKICDYLDCQPGDIMERISKEQIEETERVMNEKLNEMFEMISVISGKSKNEILKEASMQTSEIIDKMINEYTEIKKDPTE</sequence>
<evidence type="ECO:0000313" key="3">
    <source>
        <dbReference type="Proteomes" id="UP001300383"/>
    </source>
</evidence>
<reference evidence="2 3" key="1">
    <citation type="submission" date="2023-05" db="EMBL/GenBank/DDBJ databases">
        <title>[ruminococcus] sp. nov., isolated from a pig farm feces dump.</title>
        <authorList>
            <person name="Chang Y.-H."/>
        </authorList>
    </citation>
    <scope>NUCLEOTIDE SEQUENCE [LARGE SCALE GENOMIC DNA]</scope>
    <source>
        <strain evidence="2 3">YH-rum2234</strain>
    </source>
</reference>
<dbReference type="GO" id="GO:0003677">
    <property type="term" value="F:DNA binding"/>
    <property type="evidence" value="ECO:0007669"/>
    <property type="project" value="InterPro"/>
</dbReference>
<keyword evidence="3" id="KW-1185">Reference proteome</keyword>
<dbReference type="EMBL" id="JASGBQ010000026">
    <property type="protein sequence ID" value="MDI9243169.1"/>
    <property type="molecule type" value="Genomic_DNA"/>
</dbReference>
<dbReference type="Proteomes" id="UP001300383">
    <property type="component" value="Unassembled WGS sequence"/>
</dbReference>
<evidence type="ECO:0000313" key="2">
    <source>
        <dbReference type="EMBL" id="MDI9243169.1"/>
    </source>
</evidence>
<dbReference type="AlphaFoldDB" id="A0AAP4BEI2"/>
<dbReference type="Pfam" id="PF13443">
    <property type="entry name" value="HTH_26"/>
    <property type="match status" value="1"/>
</dbReference>
<name>A0AAP4BEI2_9FIRM</name>
<dbReference type="InterPro" id="IPR001387">
    <property type="entry name" value="Cro/C1-type_HTH"/>
</dbReference>
<comment type="caution">
    <text evidence="2">The sequence shown here is derived from an EMBL/GenBank/DDBJ whole genome shotgun (WGS) entry which is preliminary data.</text>
</comment>
<dbReference type="InterPro" id="IPR010982">
    <property type="entry name" value="Lambda_DNA-bd_dom_sf"/>
</dbReference>
<organism evidence="2 3">
    <name type="scientific">Fusibacillus kribbianus</name>
    <dbReference type="NCBI Taxonomy" id="3044208"/>
    <lineage>
        <taxon>Bacteria</taxon>
        <taxon>Bacillati</taxon>
        <taxon>Bacillota</taxon>
        <taxon>Clostridia</taxon>
        <taxon>Lachnospirales</taxon>
        <taxon>Lachnospiraceae</taxon>
        <taxon>Fusibacillus</taxon>
    </lineage>
</organism>
<gene>
    <name evidence="2" type="ORF">QJ036_11940</name>
</gene>
<protein>
    <submittedName>
        <fullName evidence="2">Helix-turn-helix transcriptional regulator</fullName>
    </submittedName>
</protein>
<feature type="domain" description="HTH cro/C1-type" evidence="1">
    <location>
        <begin position="6"/>
        <end position="64"/>
    </location>
</feature>
<proteinExistence type="predicted"/>
<dbReference type="RefSeq" id="WP_283231597.1">
    <property type="nucleotide sequence ID" value="NZ_JASGBQ010000026.1"/>
</dbReference>